<keyword evidence="3 8" id="KW-0597">Phosphoprotein</keyword>
<organism evidence="11 12">
    <name type="scientific">Mastigocoleus testarum BC008</name>
    <dbReference type="NCBI Taxonomy" id="371196"/>
    <lineage>
        <taxon>Bacteria</taxon>
        <taxon>Bacillati</taxon>
        <taxon>Cyanobacteriota</taxon>
        <taxon>Cyanophyceae</taxon>
        <taxon>Nostocales</taxon>
        <taxon>Hapalosiphonaceae</taxon>
        <taxon>Mastigocoleus</taxon>
    </lineage>
</organism>
<dbReference type="AlphaFoldDB" id="A0A0V7ZPU4"/>
<evidence type="ECO:0000256" key="6">
    <source>
        <dbReference type="ARBA" id="ARBA00023012"/>
    </source>
</evidence>
<keyword evidence="12" id="KW-1185">Reference proteome</keyword>
<dbReference type="Pfam" id="PF00512">
    <property type="entry name" value="HisKA"/>
    <property type="match status" value="1"/>
</dbReference>
<evidence type="ECO:0000256" key="7">
    <source>
        <dbReference type="ARBA" id="ARBA00055745"/>
    </source>
</evidence>
<dbReference type="InterPro" id="IPR004358">
    <property type="entry name" value="Sig_transdc_His_kin-like_C"/>
</dbReference>
<comment type="caution">
    <text evidence="11">The sequence shown here is derived from an EMBL/GenBank/DDBJ whole genome shotgun (WGS) entry which is preliminary data.</text>
</comment>
<dbReference type="Gene3D" id="3.30.565.10">
    <property type="entry name" value="Histidine kinase-like ATPase, C-terminal domain"/>
    <property type="match status" value="1"/>
</dbReference>
<dbReference type="RefSeq" id="WP_027844325.1">
    <property type="nucleotide sequence ID" value="NZ_LMTZ01000096.1"/>
</dbReference>
<name>A0A0V7ZPU4_9CYAN</name>
<keyword evidence="5" id="KW-0418">Kinase</keyword>
<dbReference type="PROSITE" id="PS50109">
    <property type="entry name" value="HIS_KIN"/>
    <property type="match status" value="1"/>
</dbReference>
<dbReference type="InterPro" id="IPR011006">
    <property type="entry name" value="CheY-like_superfamily"/>
</dbReference>
<dbReference type="EMBL" id="LMTZ01000096">
    <property type="protein sequence ID" value="KST66585.1"/>
    <property type="molecule type" value="Genomic_DNA"/>
</dbReference>
<gene>
    <name evidence="11" type="ORF">BC008_43500</name>
</gene>
<sequence length="369" mass="42079">MAKVLLLLKQKENRRLLQQSLESRNKVLVVESENELLDSNLSFDLCILDLRALIKVGNWIKKVKKNQNQLFIPFLLITSPQNVGMGKLYLWSVIDEIITTPIEKVELTARVEMLLQRRLLSLELKRKNENLQQLNELKTRFISMASHELRNPVHVILAYSKILYKNSNLPKTKKDDYFERMKSSASKITETLDDILTLSKGELLDQNFNPMPIDLEKFCHQLILEIEVGAGYKNQISFVTKGKANNSYLDKKLLSHILINLLTNAMKYSSQGSTIDFNLIYHKEQVEFQIKDKGIGIPLKDQKRLFESFHRASNVGRIPGNGLGLVIVKQSVDLHEGKISVNSEEGVGTTFTVKLPSVAQIIHSDKIAD</sequence>
<accession>A0A0V7ZPU4</accession>
<dbReference type="PROSITE" id="PS50110">
    <property type="entry name" value="RESPONSE_REGULATORY"/>
    <property type="match status" value="1"/>
</dbReference>
<dbReference type="SUPFAM" id="SSF52172">
    <property type="entry name" value="CheY-like"/>
    <property type="match status" value="1"/>
</dbReference>
<dbReference type="InterPro" id="IPR003594">
    <property type="entry name" value="HATPase_dom"/>
</dbReference>
<evidence type="ECO:0000259" key="10">
    <source>
        <dbReference type="PROSITE" id="PS50110"/>
    </source>
</evidence>
<dbReference type="Gene3D" id="1.10.287.130">
    <property type="match status" value="1"/>
</dbReference>
<proteinExistence type="predicted"/>
<dbReference type="PRINTS" id="PR00344">
    <property type="entry name" value="BCTRLSENSOR"/>
</dbReference>
<feature type="domain" description="Histidine kinase" evidence="9">
    <location>
        <begin position="144"/>
        <end position="359"/>
    </location>
</feature>
<comment type="function">
    <text evidence="7">Photoreceptor which exists in two forms that are reversibly interconvertible by light: the R form that absorbs maximally in the red region of the spectrum and the FR form that absorbs maximally in the far-red region.</text>
</comment>
<protein>
    <recommendedName>
        <fullName evidence="2">histidine kinase</fullName>
        <ecNumber evidence="2">2.7.13.3</ecNumber>
    </recommendedName>
</protein>
<keyword evidence="6" id="KW-0902">Two-component regulatory system</keyword>
<dbReference type="Proteomes" id="UP000053372">
    <property type="component" value="Unassembled WGS sequence"/>
</dbReference>
<dbReference type="InterPro" id="IPR036890">
    <property type="entry name" value="HATPase_C_sf"/>
</dbReference>
<dbReference type="SMART" id="SM00388">
    <property type="entry name" value="HisKA"/>
    <property type="match status" value="1"/>
</dbReference>
<dbReference type="Gene3D" id="3.40.50.2300">
    <property type="match status" value="1"/>
</dbReference>
<evidence type="ECO:0000256" key="2">
    <source>
        <dbReference type="ARBA" id="ARBA00012438"/>
    </source>
</evidence>
<dbReference type="InterPro" id="IPR003661">
    <property type="entry name" value="HisK_dim/P_dom"/>
</dbReference>
<keyword evidence="4" id="KW-0808">Transferase</keyword>
<dbReference type="CDD" id="cd00082">
    <property type="entry name" value="HisKA"/>
    <property type="match status" value="1"/>
</dbReference>
<dbReference type="PANTHER" id="PTHR43711">
    <property type="entry name" value="TWO-COMPONENT HISTIDINE KINASE"/>
    <property type="match status" value="1"/>
</dbReference>
<dbReference type="FunFam" id="3.30.565.10:FF:000006">
    <property type="entry name" value="Sensor histidine kinase WalK"/>
    <property type="match status" value="1"/>
</dbReference>
<dbReference type="SMART" id="SM00387">
    <property type="entry name" value="HATPase_c"/>
    <property type="match status" value="1"/>
</dbReference>
<evidence type="ECO:0000313" key="12">
    <source>
        <dbReference type="Proteomes" id="UP000053372"/>
    </source>
</evidence>
<dbReference type="InterPro" id="IPR036097">
    <property type="entry name" value="HisK_dim/P_sf"/>
</dbReference>
<evidence type="ECO:0000259" key="9">
    <source>
        <dbReference type="PROSITE" id="PS50109"/>
    </source>
</evidence>
<evidence type="ECO:0000256" key="5">
    <source>
        <dbReference type="ARBA" id="ARBA00022777"/>
    </source>
</evidence>
<feature type="modified residue" description="4-aspartylphosphate" evidence="8">
    <location>
        <position position="49"/>
    </location>
</feature>
<evidence type="ECO:0000256" key="1">
    <source>
        <dbReference type="ARBA" id="ARBA00000085"/>
    </source>
</evidence>
<comment type="catalytic activity">
    <reaction evidence="1">
        <text>ATP + protein L-histidine = ADP + protein N-phospho-L-histidine.</text>
        <dbReference type="EC" id="2.7.13.3"/>
    </reaction>
</comment>
<dbReference type="InterPro" id="IPR001789">
    <property type="entry name" value="Sig_transdc_resp-reg_receiver"/>
</dbReference>
<dbReference type="CDD" id="cd00075">
    <property type="entry name" value="HATPase"/>
    <property type="match status" value="1"/>
</dbReference>
<reference evidence="11 12" key="1">
    <citation type="journal article" date="2015" name="Genome Announc.">
        <title>Draft Genome of the Euendolithic (true boring) Cyanobacterium Mastigocoleus testarum strain BC008.</title>
        <authorList>
            <person name="Guida B.S."/>
            <person name="Garcia-Pichel F."/>
        </authorList>
    </citation>
    <scope>NUCLEOTIDE SEQUENCE [LARGE SCALE GENOMIC DNA]</scope>
    <source>
        <strain evidence="11 12">BC008</strain>
    </source>
</reference>
<dbReference type="Pfam" id="PF02518">
    <property type="entry name" value="HATPase_c"/>
    <property type="match status" value="1"/>
</dbReference>
<dbReference type="InterPro" id="IPR005467">
    <property type="entry name" value="His_kinase_dom"/>
</dbReference>
<evidence type="ECO:0000256" key="4">
    <source>
        <dbReference type="ARBA" id="ARBA00022679"/>
    </source>
</evidence>
<dbReference type="EC" id="2.7.13.3" evidence="2"/>
<evidence type="ECO:0000256" key="3">
    <source>
        <dbReference type="ARBA" id="ARBA00022553"/>
    </source>
</evidence>
<dbReference type="PANTHER" id="PTHR43711:SF26">
    <property type="entry name" value="SENSOR HISTIDINE KINASE RCSC"/>
    <property type="match status" value="1"/>
</dbReference>
<feature type="domain" description="Response regulatory" evidence="10">
    <location>
        <begin position="3"/>
        <end position="115"/>
    </location>
</feature>
<dbReference type="InterPro" id="IPR050736">
    <property type="entry name" value="Sensor_HK_Regulatory"/>
</dbReference>
<evidence type="ECO:0000313" key="11">
    <source>
        <dbReference type="EMBL" id="KST66585.1"/>
    </source>
</evidence>
<dbReference type="SUPFAM" id="SSF55874">
    <property type="entry name" value="ATPase domain of HSP90 chaperone/DNA topoisomerase II/histidine kinase"/>
    <property type="match status" value="1"/>
</dbReference>
<dbReference type="GO" id="GO:0000155">
    <property type="term" value="F:phosphorelay sensor kinase activity"/>
    <property type="evidence" value="ECO:0007669"/>
    <property type="project" value="InterPro"/>
</dbReference>
<dbReference type="OrthoDB" id="509491at2"/>
<evidence type="ECO:0000256" key="8">
    <source>
        <dbReference type="PROSITE-ProRule" id="PRU00169"/>
    </source>
</evidence>
<dbReference type="SUPFAM" id="SSF47384">
    <property type="entry name" value="Homodimeric domain of signal transducing histidine kinase"/>
    <property type="match status" value="1"/>
</dbReference>